<evidence type="ECO:0000313" key="4">
    <source>
        <dbReference type="EMBL" id="WOJ98586.1"/>
    </source>
</evidence>
<dbReference type="Pfam" id="PF06742">
    <property type="entry name" value="DUF1214"/>
    <property type="match status" value="1"/>
</dbReference>
<dbReference type="InterPro" id="IPR010679">
    <property type="entry name" value="DUF1254"/>
</dbReference>
<feature type="signal peptide" evidence="1">
    <location>
        <begin position="1"/>
        <end position="27"/>
    </location>
</feature>
<dbReference type="Gene3D" id="2.60.120.1600">
    <property type="match status" value="1"/>
</dbReference>
<evidence type="ECO:0000259" key="3">
    <source>
        <dbReference type="Pfam" id="PF06863"/>
    </source>
</evidence>
<organism evidence="4 5">
    <name type="scientific">Congregibacter brevis</name>
    <dbReference type="NCBI Taxonomy" id="3081201"/>
    <lineage>
        <taxon>Bacteria</taxon>
        <taxon>Pseudomonadati</taxon>
        <taxon>Pseudomonadota</taxon>
        <taxon>Gammaproteobacteria</taxon>
        <taxon>Cellvibrionales</taxon>
        <taxon>Halieaceae</taxon>
        <taxon>Congregibacter</taxon>
    </lineage>
</organism>
<evidence type="ECO:0000259" key="2">
    <source>
        <dbReference type="Pfam" id="PF06742"/>
    </source>
</evidence>
<proteinExistence type="predicted"/>
<dbReference type="InterPro" id="IPR010621">
    <property type="entry name" value="DUF1214"/>
</dbReference>
<protein>
    <submittedName>
        <fullName evidence="4">DUF1254 domain-containing protein</fullName>
    </submittedName>
</protein>
<dbReference type="Proteomes" id="UP001626549">
    <property type="component" value="Chromosome"/>
</dbReference>
<dbReference type="SUPFAM" id="SSF160935">
    <property type="entry name" value="VPA0735-like"/>
    <property type="match status" value="1"/>
</dbReference>
<accession>A0ABZ0IHS6</accession>
<evidence type="ECO:0000256" key="1">
    <source>
        <dbReference type="SAM" id="SignalP"/>
    </source>
</evidence>
<dbReference type="PANTHER" id="PTHR36509:SF2">
    <property type="entry name" value="BLL3101 PROTEIN"/>
    <property type="match status" value="1"/>
</dbReference>
<dbReference type="PANTHER" id="PTHR36509">
    <property type="entry name" value="BLL3101 PROTEIN"/>
    <property type="match status" value="1"/>
</dbReference>
<reference evidence="4 5" key="1">
    <citation type="submission" date="2023-10" db="EMBL/GenBank/DDBJ databases">
        <title>Two novel species belonging to the OM43/NOR5 clade.</title>
        <authorList>
            <person name="Park M."/>
        </authorList>
    </citation>
    <scope>NUCLEOTIDE SEQUENCE [LARGE SCALE GENOMIC DNA]</scope>
    <source>
        <strain evidence="4 5">IMCC45268</strain>
    </source>
</reference>
<dbReference type="EMBL" id="CP136865">
    <property type="protein sequence ID" value="WOJ98586.1"/>
    <property type="molecule type" value="Genomic_DNA"/>
</dbReference>
<dbReference type="RefSeq" id="WP_407329943.1">
    <property type="nucleotide sequence ID" value="NZ_CP136865.1"/>
</dbReference>
<gene>
    <name evidence="4" type="ORF">R0137_08445</name>
</gene>
<feature type="chain" id="PRO_5046409306" evidence="1">
    <location>
        <begin position="28"/>
        <end position="360"/>
    </location>
</feature>
<evidence type="ECO:0000313" key="5">
    <source>
        <dbReference type="Proteomes" id="UP001626549"/>
    </source>
</evidence>
<feature type="domain" description="DUF1254" evidence="3">
    <location>
        <begin position="68"/>
        <end position="157"/>
    </location>
</feature>
<keyword evidence="5" id="KW-1185">Reference proteome</keyword>
<sequence length="360" mass="39528">MNVKRVRLRYCTAAAVLSFFSSLLVHADSPMAAHDFFADGGLVVTEASYPYAETARQMIRAQALAGQVNRFVHRPELTPTADQPVVRMNRDSYYSSAVVDVSQGATVTLPEVPEGKYLSMQPVTEDHRTQPMSYGGGTYQLATHTGSHVYVIVRLDATFSSEEVQRYQAAMRIEAASSKAFSSEPVNKDSFYAVESALKAKRFELLKSYGPDILSRSMFTAPTDESRAFFVPEIHQVASAAGWGGAQVRDNVYELTPNLPAEGCYQATFEDPGNDAFWSFTVYDRSGFMFDDVANVNSELAAPNDDGSYTVSLGCDAGAVNRIPIENASGVFNVTVRHYRPSSRVIEGYRLAPSIEKVQP</sequence>
<feature type="domain" description="DUF1214" evidence="2">
    <location>
        <begin position="264"/>
        <end position="342"/>
    </location>
</feature>
<keyword evidence="1" id="KW-0732">Signal</keyword>
<name>A0ABZ0IHS6_9GAMM</name>
<dbReference type="Pfam" id="PF06863">
    <property type="entry name" value="DUF1254"/>
    <property type="match status" value="1"/>
</dbReference>